<reference evidence="2" key="1">
    <citation type="journal article" date="2020" name="bioRxiv">
        <title>Hybrid origin of Populus tomentosa Carr. identified through genome sequencing and phylogenomic analysis.</title>
        <authorList>
            <person name="An X."/>
            <person name="Gao K."/>
            <person name="Chen Z."/>
            <person name="Li J."/>
            <person name="Yang X."/>
            <person name="Yang X."/>
            <person name="Zhou J."/>
            <person name="Guo T."/>
            <person name="Zhao T."/>
            <person name="Huang S."/>
            <person name="Miao D."/>
            <person name="Khan W.U."/>
            <person name="Rao P."/>
            <person name="Ye M."/>
            <person name="Lei B."/>
            <person name="Liao W."/>
            <person name="Wang J."/>
            <person name="Ji L."/>
            <person name="Li Y."/>
            <person name="Guo B."/>
            <person name="Mustafa N.S."/>
            <person name="Li S."/>
            <person name="Yun Q."/>
            <person name="Keller S.R."/>
            <person name="Mao J."/>
            <person name="Zhang R."/>
            <person name="Strauss S.H."/>
        </authorList>
    </citation>
    <scope>NUCLEOTIDE SEQUENCE</scope>
    <source>
        <strain evidence="2">GM15</strain>
        <tissue evidence="2">Leaf</tissue>
    </source>
</reference>
<protein>
    <submittedName>
        <fullName evidence="2">Uncharacterized protein</fullName>
    </submittedName>
</protein>
<sequence length="87" mass="10207">MLASYLKNLPTKPMLEDDPLDSNWPFNYDMDDRRVSFENLEYLYSEKIKEANTLTTRDIEALSWKLREASDADMHHSSILLPPNKCL</sequence>
<name>A0A8X8IXU8_POPTO</name>
<evidence type="ECO:0000313" key="2">
    <source>
        <dbReference type="EMBL" id="KAG6793322.1"/>
    </source>
</evidence>
<evidence type="ECO:0000313" key="3">
    <source>
        <dbReference type="Proteomes" id="UP000886885"/>
    </source>
</evidence>
<evidence type="ECO:0000256" key="1">
    <source>
        <dbReference type="SAM" id="MobiDB-lite"/>
    </source>
</evidence>
<feature type="region of interest" description="Disordered" evidence="1">
    <location>
        <begin position="1"/>
        <end position="20"/>
    </location>
</feature>
<accession>A0A8X8IXU8</accession>
<keyword evidence="3" id="KW-1185">Reference proteome</keyword>
<proteinExistence type="predicted"/>
<comment type="caution">
    <text evidence="2">The sequence shown here is derived from an EMBL/GenBank/DDBJ whole genome shotgun (WGS) entry which is preliminary data.</text>
</comment>
<dbReference type="AlphaFoldDB" id="A0A8X8IXU8"/>
<organism evidence="2 3">
    <name type="scientific">Populus tomentosa</name>
    <name type="common">Chinese white poplar</name>
    <dbReference type="NCBI Taxonomy" id="118781"/>
    <lineage>
        <taxon>Eukaryota</taxon>
        <taxon>Viridiplantae</taxon>
        <taxon>Streptophyta</taxon>
        <taxon>Embryophyta</taxon>
        <taxon>Tracheophyta</taxon>
        <taxon>Spermatophyta</taxon>
        <taxon>Magnoliopsida</taxon>
        <taxon>eudicotyledons</taxon>
        <taxon>Gunneridae</taxon>
        <taxon>Pentapetalae</taxon>
        <taxon>rosids</taxon>
        <taxon>fabids</taxon>
        <taxon>Malpighiales</taxon>
        <taxon>Salicaceae</taxon>
        <taxon>Saliceae</taxon>
        <taxon>Populus</taxon>
    </lineage>
</organism>
<dbReference type="EMBL" id="JAAWWB010000001">
    <property type="protein sequence ID" value="KAG6793322.1"/>
    <property type="molecule type" value="Genomic_DNA"/>
</dbReference>
<gene>
    <name evidence="2" type="ORF">POTOM_002525</name>
</gene>
<dbReference type="Proteomes" id="UP000886885">
    <property type="component" value="Chromosome 1A"/>
</dbReference>